<proteinExistence type="predicted"/>
<protein>
    <recommendedName>
        <fullName evidence="3">CRAL/TRIO N-terminal domain-containing protein</fullName>
    </recommendedName>
</protein>
<comment type="caution">
    <text evidence="1">The sequence shown here is derived from an EMBL/GenBank/DDBJ whole genome shotgun (WGS) entry which is preliminary data.</text>
</comment>
<sequence length="79" mass="9227">MSVPQNQIEELGNLFLKDVESKGSGSVHPKDLARVKTSDDWLRRFIMHQEYDTQRALEMLWNSVKWRKENDANGKYSSS</sequence>
<dbReference type="Proteomes" id="UP001152888">
    <property type="component" value="Unassembled WGS sequence"/>
</dbReference>
<dbReference type="EMBL" id="CAKOFQ010006852">
    <property type="protein sequence ID" value="CAH1976983.1"/>
    <property type="molecule type" value="Genomic_DNA"/>
</dbReference>
<evidence type="ECO:0000313" key="1">
    <source>
        <dbReference type="EMBL" id="CAH1976983.1"/>
    </source>
</evidence>
<dbReference type="SUPFAM" id="SSF46938">
    <property type="entry name" value="CRAL/TRIO N-terminal domain"/>
    <property type="match status" value="1"/>
</dbReference>
<evidence type="ECO:0008006" key="3">
    <source>
        <dbReference type="Google" id="ProtNLM"/>
    </source>
</evidence>
<name>A0A9P0PEP6_ACAOB</name>
<dbReference type="InterPro" id="IPR036273">
    <property type="entry name" value="CRAL/TRIO_N_dom_sf"/>
</dbReference>
<reference evidence="1" key="1">
    <citation type="submission" date="2022-03" db="EMBL/GenBank/DDBJ databases">
        <authorList>
            <person name="Sayadi A."/>
        </authorList>
    </citation>
    <scope>NUCLEOTIDE SEQUENCE</scope>
</reference>
<dbReference type="AlphaFoldDB" id="A0A9P0PEP6"/>
<evidence type="ECO:0000313" key="2">
    <source>
        <dbReference type="Proteomes" id="UP001152888"/>
    </source>
</evidence>
<dbReference type="OrthoDB" id="6077919at2759"/>
<dbReference type="Gene3D" id="1.10.8.20">
    <property type="entry name" value="N-terminal domain of phosphatidylinositol transfer protein sec14p"/>
    <property type="match status" value="1"/>
</dbReference>
<keyword evidence="2" id="KW-1185">Reference proteome</keyword>
<organism evidence="1 2">
    <name type="scientific">Acanthoscelides obtectus</name>
    <name type="common">Bean weevil</name>
    <name type="synonym">Bruchus obtectus</name>
    <dbReference type="NCBI Taxonomy" id="200917"/>
    <lineage>
        <taxon>Eukaryota</taxon>
        <taxon>Metazoa</taxon>
        <taxon>Ecdysozoa</taxon>
        <taxon>Arthropoda</taxon>
        <taxon>Hexapoda</taxon>
        <taxon>Insecta</taxon>
        <taxon>Pterygota</taxon>
        <taxon>Neoptera</taxon>
        <taxon>Endopterygota</taxon>
        <taxon>Coleoptera</taxon>
        <taxon>Polyphaga</taxon>
        <taxon>Cucujiformia</taxon>
        <taxon>Chrysomeloidea</taxon>
        <taxon>Chrysomelidae</taxon>
        <taxon>Bruchinae</taxon>
        <taxon>Bruchini</taxon>
        <taxon>Acanthoscelides</taxon>
    </lineage>
</organism>
<gene>
    <name evidence="1" type="ORF">ACAOBT_LOCUS12408</name>
</gene>
<accession>A0A9P0PEP6</accession>